<feature type="domain" description="TNase-like" evidence="8">
    <location>
        <begin position="538"/>
        <end position="677"/>
    </location>
</feature>
<evidence type="ECO:0000256" key="2">
    <source>
        <dbReference type="ARBA" id="ARBA00017230"/>
    </source>
</evidence>
<feature type="domain" description="TNase-like" evidence="8">
    <location>
        <begin position="196"/>
        <end position="336"/>
    </location>
</feature>
<dbReference type="PROSITE" id="PS50830">
    <property type="entry name" value="TNASE_3"/>
    <property type="match status" value="4"/>
</dbReference>
<feature type="domain" description="TNase-like" evidence="8">
    <location>
        <begin position="349"/>
        <end position="508"/>
    </location>
</feature>
<evidence type="ECO:0000256" key="3">
    <source>
        <dbReference type="ARBA" id="ARBA00022490"/>
    </source>
</evidence>
<comment type="subcellular location">
    <subcellularLocation>
        <location evidence="1 5">Cytoplasm</location>
    </subcellularLocation>
</comment>
<dbReference type="GO" id="GO:0005634">
    <property type="term" value="C:nucleus"/>
    <property type="evidence" value="ECO:0007669"/>
    <property type="project" value="TreeGrafter"/>
</dbReference>
<dbReference type="Gene3D" id="2.30.30.140">
    <property type="match status" value="1"/>
</dbReference>
<dbReference type="InterPro" id="IPR047386">
    <property type="entry name" value="Tudor_TDRD11"/>
</dbReference>
<dbReference type="FunFam" id="2.40.50.90:FF:000001">
    <property type="entry name" value="Staphylococcal nuclease domain-containing protein"/>
    <property type="match status" value="1"/>
</dbReference>
<dbReference type="SUPFAM" id="SSF63748">
    <property type="entry name" value="Tudor/PWWP/MBT"/>
    <property type="match status" value="1"/>
</dbReference>
<evidence type="ECO:0000256" key="5">
    <source>
        <dbReference type="PIRNR" id="PIRNR017179"/>
    </source>
</evidence>
<dbReference type="GO" id="GO:0031332">
    <property type="term" value="C:RNAi effector complex"/>
    <property type="evidence" value="ECO:0007669"/>
    <property type="project" value="InterPro"/>
</dbReference>
<reference evidence="10" key="1">
    <citation type="submission" date="2014-03" db="EMBL/GenBank/DDBJ databases">
        <authorList>
            <person name="Aksoy S."/>
            <person name="Warren W."/>
            <person name="Wilson R.K."/>
        </authorList>
    </citation>
    <scope>NUCLEOTIDE SEQUENCE [LARGE SCALE GENOMIC DNA]</scope>
    <source>
        <strain evidence="10">IAEA</strain>
    </source>
</reference>
<keyword evidence="4" id="KW-0677">Repeat</keyword>
<evidence type="ECO:0000256" key="6">
    <source>
        <dbReference type="SAM" id="MobiDB-lite"/>
    </source>
</evidence>
<evidence type="ECO:0000259" key="7">
    <source>
        <dbReference type="PROSITE" id="PS50304"/>
    </source>
</evidence>
<feature type="domain" description="Tudor" evidence="7">
    <location>
        <begin position="751"/>
        <end position="809"/>
    </location>
</feature>
<reference evidence="9" key="2">
    <citation type="submission" date="2020-05" db="UniProtKB">
        <authorList>
            <consortium name="EnsemblMetazoa"/>
        </authorList>
    </citation>
    <scope>IDENTIFICATION</scope>
    <source>
        <strain evidence="9">IAEA</strain>
    </source>
</reference>
<sequence>MSTSTTAAATVSGNKENPPAASKLKGIVKQVLSGDTVVIRAPKGAPPREKQITFSYVLAPKLARRPGAGGDETKDEPWAWDSREFLREKLIGQEVTFSYEKPPNSNREYGFVWCGDETGENVVQTMVKEGLVTVRRESRPSEPYKQEELQKLIELEDQAKHAGRGKWSNVNPAEKIREIKWTQENPAHIVKLYNGEPVRAIIEHVRDGSTVRAFLLPDFYYITLMISGIRCPGVKLDQEGKPDLSVKIPFVDEARYFVEARLLQREVKIRLESVNNANFIGTILHPRGNIAESLLREGLAKCVDWSMAVMKDLSCAEKLRAAERIAKEKRLRLWQDFKSNAQHLNYKEKDFTGTVVEVFNGDAINVKLPNGLIKKVFFSSIRIPRDTRSVVGADGEEVIKAPPRGKNYRPLYEIPFMFEAREFLRKKLVGKKVQCVLDYISPARDNFPEKYCYTVLIGGQNVAEAMVAKGLASVVRYRQDDDQRSSCYDQLYAAENQAIKGQKGMHAKKENTLLRVNDLTLDHSRIKVQYLPSWQRALRTEGIVEFVASGSRLRLYIPKDSCLVTFLLAGISCPRSSRPALNGVPAQEAEPYGDEALTFTRDRVLQRDVSVHIDTTDKNGTSVIGWLWLDNNVNLSVALVEEGLAEVHFSAEKSEYYRMLKNAEDRAKAAKKNVWANYVEQVVEEKPVAEEAEDKVVSERKVQLEDVIVTEITENLSFFAQSCASGAKLDALMAKLHADFQTNPPIVGTYTPKRSDLCAAQFSADNQWYRAKIERVQGNNATVLYVDYGNREVVPFNRLAALPSAFSSEKPFATEYALALVQLPQDNEDKEEALRAFAEDVLNRKVQLNVELKPFNSLPLATVYDPSTNVDIGKQLVADGLVLAEKRGERKLRELVDQYLTAQHAALAAHLAIWKYGDITQDDAPEFSR</sequence>
<dbReference type="FunFam" id="2.40.50.90:FF:000003">
    <property type="entry name" value="Staphylococcal nuclease domain-containing protein"/>
    <property type="match status" value="1"/>
</dbReference>
<dbReference type="GO" id="GO:0003723">
    <property type="term" value="F:RNA binding"/>
    <property type="evidence" value="ECO:0007669"/>
    <property type="project" value="UniProtKB-UniRule"/>
</dbReference>
<dbReference type="EnsemblMetazoa" id="GBRI012954-RA">
    <property type="protein sequence ID" value="GBRI012954-PA"/>
    <property type="gene ID" value="GBRI012954"/>
</dbReference>
<dbReference type="Proteomes" id="UP000091820">
    <property type="component" value="Unassembled WGS sequence"/>
</dbReference>
<feature type="domain" description="TNase-like" evidence="8">
    <location>
        <begin position="22"/>
        <end position="169"/>
    </location>
</feature>
<keyword evidence="3 5" id="KW-0963">Cytoplasm</keyword>
<dbReference type="InterPro" id="IPR016685">
    <property type="entry name" value="Silence_cplx_Nase-comp_TudorSN"/>
</dbReference>
<name>A0A1A9WB86_9MUSC</name>
<dbReference type="STRING" id="37001.A0A1A9WB86"/>
<dbReference type="GO" id="GO:0006402">
    <property type="term" value="P:mRNA catabolic process"/>
    <property type="evidence" value="ECO:0007669"/>
    <property type="project" value="UniProtKB-UniRule"/>
</dbReference>
<proteinExistence type="predicted"/>
<dbReference type="SUPFAM" id="SSF50199">
    <property type="entry name" value="Staphylococcal nuclease"/>
    <property type="match status" value="5"/>
</dbReference>
<protein>
    <recommendedName>
        <fullName evidence="2">Staphylococcal nuclease domain-containing protein 1</fullName>
    </recommendedName>
</protein>
<dbReference type="FunFam" id="2.40.50.90:FF:000018">
    <property type="entry name" value="Ribonuclease"/>
    <property type="match status" value="1"/>
</dbReference>
<evidence type="ECO:0000259" key="8">
    <source>
        <dbReference type="PROSITE" id="PS50830"/>
    </source>
</evidence>
<evidence type="ECO:0000256" key="4">
    <source>
        <dbReference type="ARBA" id="ARBA00022737"/>
    </source>
</evidence>
<dbReference type="SMART" id="SM00318">
    <property type="entry name" value="SNc"/>
    <property type="match status" value="4"/>
</dbReference>
<evidence type="ECO:0000313" key="10">
    <source>
        <dbReference type="Proteomes" id="UP000091820"/>
    </source>
</evidence>
<keyword evidence="10" id="KW-1185">Reference proteome</keyword>
<dbReference type="PIRSF" id="PIRSF017179">
    <property type="entry name" value="RISC-Tudor-SN"/>
    <property type="match status" value="1"/>
</dbReference>
<feature type="region of interest" description="Disordered" evidence="6">
    <location>
        <begin position="1"/>
        <end position="22"/>
    </location>
</feature>
<feature type="compositionally biased region" description="Low complexity" evidence="6">
    <location>
        <begin position="1"/>
        <end position="12"/>
    </location>
</feature>
<dbReference type="VEuPathDB" id="VectorBase:GBRI012954"/>
<dbReference type="CDD" id="cd00175">
    <property type="entry name" value="SNc"/>
    <property type="match status" value="2"/>
</dbReference>
<dbReference type="FunFam" id="2.40.50.90:FF:000002">
    <property type="entry name" value="Staphylococcal nuclease domain-containing protein"/>
    <property type="match status" value="1"/>
</dbReference>
<dbReference type="SMART" id="SM00333">
    <property type="entry name" value="TUDOR"/>
    <property type="match status" value="1"/>
</dbReference>
<dbReference type="InterPro" id="IPR002999">
    <property type="entry name" value="Tudor"/>
</dbReference>
<dbReference type="Pfam" id="PF00567">
    <property type="entry name" value="TUDOR"/>
    <property type="match status" value="1"/>
</dbReference>
<organism evidence="9 10">
    <name type="scientific">Glossina brevipalpis</name>
    <dbReference type="NCBI Taxonomy" id="37001"/>
    <lineage>
        <taxon>Eukaryota</taxon>
        <taxon>Metazoa</taxon>
        <taxon>Ecdysozoa</taxon>
        <taxon>Arthropoda</taxon>
        <taxon>Hexapoda</taxon>
        <taxon>Insecta</taxon>
        <taxon>Pterygota</taxon>
        <taxon>Neoptera</taxon>
        <taxon>Endopterygota</taxon>
        <taxon>Diptera</taxon>
        <taxon>Brachycera</taxon>
        <taxon>Muscomorpha</taxon>
        <taxon>Hippoboscoidea</taxon>
        <taxon>Glossinidae</taxon>
        <taxon>Glossina</taxon>
    </lineage>
</organism>
<dbReference type="GO" id="GO:0005829">
    <property type="term" value="C:cytosol"/>
    <property type="evidence" value="ECO:0007669"/>
    <property type="project" value="UniProtKB-UniRule"/>
</dbReference>
<dbReference type="InterPro" id="IPR016071">
    <property type="entry name" value="Staphylococal_nuclease_OB-fold"/>
</dbReference>
<dbReference type="FunFam" id="2.30.30.140:FF:000018">
    <property type="entry name" value="Serine/threonine-protein kinase 31"/>
    <property type="match status" value="1"/>
</dbReference>
<dbReference type="AlphaFoldDB" id="A0A1A9WB86"/>
<dbReference type="GO" id="GO:0031047">
    <property type="term" value="P:regulatory ncRNA-mediated gene silencing"/>
    <property type="evidence" value="ECO:0007669"/>
    <property type="project" value="UniProtKB-UniRule"/>
</dbReference>
<dbReference type="Gene3D" id="2.40.50.90">
    <property type="match status" value="5"/>
</dbReference>
<dbReference type="GO" id="GO:0004518">
    <property type="term" value="F:nuclease activity"/>
    <property type="evidence" value="ECO:0007669"/>
    <property type="project" value="TreeGrafter"/>
</dbReference>
<dbReference type="Pfam" id="PF00565">
    <property type="entry name" value="SNase"/>
    <property type="match status" value="4"/>
</dbReference>
<dbReference type="PROSITE" id="PS50304">
    <property type="entry name" value="TUDOR"/>
    <property type="match status" value="1"/>
</dbReference>
<dbReference type="PANTHER" id="PTHR12302:SF2">
    <property type="entry name" value="STAPHYLOCOCCAL NUCLEASE DOMAIN-CONTAINING PROTEIN 1"/>
    <property type="match status" value="1"/>
</dbReference>
<dbReference type="InterPro" id="IPR035437">
    <property type="entry name" value="SNase_OB-fold_sf"/>
</dbReference>
<dbReference type="PANTHER" id="PTHR12302">
    <property type="entry name" value="EBNA2 BINDING PROTEIN P100"/>
    <property type="match status" value="1"/>
</dbReference>
<dbReference type="CDD" id="cd20433">
    <property type="entry name" value="Tudor_TDRD11"/>
    <property type="match status" value="1"/>
</dbReference>
<evidence type="ECO:0000256" key="1">
    <source>
        <dbReference type="ARBA" id="ARBA00004496"/>
    </source>
</evidence>
<accession>A0A1A9WB86</accession>
<evidence type="ECO:0000313" key="9">
    <source>
        <dbReference type="EnsemblMetazoa" id="GBRI012954-PA"/>
    </source>
</evidence>